<evidence type="ECO:0000313" key="2">
    <source>
        <dbReference type="Proteomes" id="UP000198569"/>
    </source>
</evidence>
<dbReference type="STRING" id="229203.SAMN05444338_10743"/>
<dbReference type="OrthoDB" id="9897345at2"/>
<reference evidence="2" key="1">
    <citation type="submission" date="2016-10" db="EMBL/GenBank/DDBJ databases">
        <authorList>
            <person name="Varghese N."/>
            <person name="Submissions S."/>
        </authorList>
    </citation>
    <scope>NUCLEOTIDE SEQUENCE [LARGE SCALE GENOMIC DNA]</scope>
    <source>
        <strain evidence="2">DSM 15718</strain>
    </source>
</reference>
<protein>
    <submittedName>
        <fullName evidence="1">Uncharacterized protein</fullName>
    </submittedName>
</protein>
<dbReference type="Proteomes" id="UP000198569">
    <property type="component" value="Unassembled WGS sequence"/>
</dbReference>
<proteinExistence type="predicted"/>
<dbReference type="RefSeq" id="WP_091431759.1">
    <property type="nucleotide sequence ID" value="NZ_FNMV01000007.1"/>
</dbReference>
<organism evidence="1 2">
    <name type="scientific">Flavobacterium degerlachei</name>
    <dbReference type="NCBI Taxonomy" id="229203"/>
    <lineage>
        <taxon>Bacteria</taxon>
        <taxon>Pseudomonadati</taxon>
        <taxon>Bacteroidota</taxon>
        <taxon>Flavobacteriia</taxon>
        <taxon>Flavobacteriales</taxon>
        <taxon>Flavobacteriaceae</taxon>
        <taxon>Flavobacterium</taxon>
    </lineage>
</organism>
<sequence length="83" mass="9554">MTTTHLTIEELTKMGFKELEGDALDNNGYYRWWGLQKNDSELHVTYVYEAGNKFLNAYLEFNGAALGKKNFSSIDINILIELM</sequence>
<gene>
    <name evidence="1" type="ORF">SAMN05444338_10743</name>
</gene>
<evidence type="ECO:0000313" key="1">
    <source>
        <dbReference type="EMBL" id="SDX10632.1"/>
    </source>
</evidence>
<accession>A0A1H2YZK1</accession>
<name>A0A1H2YZK1_9FLAO</name>
<dbReference type="AlphaFoldDB" id="A0A1H2YZK1"/>
<dbReference type="EMBL" id="FNMV01000007">
    <property type="protein sequence ID" value="SDX10632.1"/>
    <property type="molecule type" value="Genomic_DNA"/>
</dbReference>
<keyword evidence="2" id="KW-1185">Reference proteome</keyword>